<keyword evidence="2" id="KW-1185">Reference proteome</keyword>
<proteinExistence type="predicted"/>
<accession>A0AAW0TQZ5</accession>
<name>A0AAW0TQZ5_SCYPA</name>
<comment type="caution">
    <text evidence="1">The sequence shown here is derived from an EMBL/GenBank/DDBJ whole genome shotgun (WGS) entry which is preliminary data.</text>
</comment>
<dbReference type="EMBL" id="JARAKH010000026">
    <property type="protein sequence ID" value="KAK8390130.1"/>
    <property type="molecule type" value="Genomic_DNA"/>
</dbReference>
<dbReference type="AlphaFoldDB" id="A0AAW0TQZ5"/>
<sequence length="126" mass="14021">MSVRDECQVKPESGWGQVTAEEVMSGMTEVCSEHFGSSPKNSGDVRLDRIEYRLRRVHNDAGNLRNVAEVCKLTRVSAAEIDGDRLLQEAQKKDPDLRPVVKWLETGLSPLSAVDISITLKGRLKD</sequence>
<evidence type="ECO:0000313" key="1">
    <source>
        <dbReference type="EMBL" id="KAK8390130.1"/>
    </source>
</evidence>
<dbReference type="Proteomes" id="UP001487740">
    <property type="component" value="Unassembled WGS sequence"/>
</dbReference>
<organism evidence="1 2">
    <name type="scientific">Scylla paramamosain</name>
    <name type="common">Mud crab</name>
    <dbReference type="NCBI Taxonomy" id="85552"/>
    <lineage>
        <taxon>Eukaryota</taxon>
        <taxon>Metazoa</taxon>
        <taxon>Ecdysozoa</taxon>
        <taxon>Arthropoda</taxon>
        <taxon>Crustacea</taxon>
        <taxon>Multicrustacea</taxon>
        <taxon>Malacostraca</taxon>
        <taxon>Eumalacostraca</taxon>
        <taxon>Eucarida</taxon>
        <taxon>Decapoda</taxon>
        <taxon>Pleocyemata</taxon>
        <taxon>Brachyura</taxon>
        <taxon>Eubrachyura</taxon>
        <taxon>Portunoidea</taxon>
        <taxon>Portunidae</taxon>
        <taxon>Portuninae</taxon>
        <taxon>Scylla</taxon>
    </lineage>
</organism>
<protein>
    <submittedName>
        <fullName evidence="1">Uncharacterized protein</fullName>
    </submittedName>
</protein>
<evidence type="ECO:0000313" key="2">
    <source>
        <dbReference type="Proteomes" id="UP001487740"/>
    </source>
</evidence>
<reference evidence="1 2" key="1">
    <citation type="submission" date="2023-03" db="EMBL/GenBank/DDBJ databases">
        <title>High-quality genome of Scylla paramamosain provides insights in environmental adaptation.</title>
        <authorList>
            <person name="Zhang L."/>
        </authorList>
    </citation>
    <scope>NUCLEOTIDE SEQUENCE [LARGE SCALE GENOMIC DNA]</scope>
    <source>
        <strain evidence="1">LZ_2023a</strain>
        <tissue evidence="1">Muscle</tissue>
    </source>
</reference>
<gene>
    <name evidence="1" type="ORF">O3P69_012992</name>
</gene>